<protein>
    <recommendedName>
        <fullName evidence="3 9">GDP-L-fucose synthase</fullName>
        <ecNumber evidence="3 9">1.1.1.271</ecNumber>
    </recommendedName>
    <alternativeName>
        <fullName evidence="9">GDP-4-keto-6-deoxy-D-mannose-3,5-epimerase-4-reductase</fullName>
    </alternativeName>
</protein>
<dbReference type="PANTHER" id="PTHR43238:SF1">
    <property type="entry name" value="GDP-L-FUCOSE SYNTHASE"/>
    <property type="match status" value="1"/>
</dbReference>
<dbReference type="Gene3D" id="3.40.50.720">
    <property type="entry name" value="NAD(P)-binding Rossmann-like Domain"/>
    <property type="match status" value="1"/>
</dbReference>
<accession>A0AB35MK45</accession>
<evidence type="ECO:0000256" key="3">
    <source>
        <dbReference type="ARBA" id="ARBA00012371"/>
    </source>
</evidence>
<keyword evidence="4 9" id="KW-0521">NADP</keyword>
<evidence type="ECO:0000313" key="11">
    <source>
        <dbReference type="EMBL" id="MDN4484174.1"/>
    </source>
</evidence>
<reference evidence="11 12" key="1">
    <citation type="submission" date="2023-06" db="EMBL/GenBank/DDBJ databases">
        <title>SYSU T0a273.</title>
        <authorList>
            <person name="Gao L."/>
            <person name="Fang B.-Z."/>
            <person name="Li W.-J."/>
        </authorList>
    </citation>
    <scope>NUCLEOTIDE SEQUENCE [LARGE SCALE GENOMIC DNA]</scope>
    <source>
        <strain evidence="11 12">SYSU T0a273</strain>
    </source>
</reference>
<dbReference type="EC" id="1.1.1.271" evidence="3 9"/>
<dbReference type="Gene3D" id="3.90.25.10">
    <property type="entry name" value="UDP-galactose 4-epimerase, domain 1"/>
    <property type="match status" value="1"/>
</dbReference>
<feature type="domain" description="NAD-dependent epimerase/dehydratase" evidence="10">
    <location>
        <begin position="21"/>
        <end position="251"/>
    </location>
</feature>
<keyword evidence="7 9" id="KW-0511">Multifunctional enzyme</keyword>
<name>A0AB35MK45_9MICO</name>
<organism evidence="11 12">
    <name type="scientific">Demequina lignilytica</name>
    <dbReference type="NCBI Taxonomy" id="3051663"/>
    <lineage>
        <taxon>Bacteria</taxon>
        <taxon>Bacillati</taxon>
        <taxon>Actinomycetota</taxon>
        <taxon>Actinomycetes</taxon>
        <taxon>Micrococcales</taxon>
        <taxon>Demequinaceae</taxon>
        <taxon>Demequina</taxon>
    </lineage>
</organism>
<dbReference type="HAMAP" id="MF_00956">
    <property type="entry name" value="GDP_fucose_synth"/>
    <property type="match status" value="1"/>
</dbReference>
<dbReference type="RefSeq" id="WP_301160819.1">
    <property type="nucleotide sequence ID" value="NZ_JAUHQB010000009.1"/>
</dbReference>
<comment type="function">
    <text evidence="9">Catalyzes the two-step NADP-dependent conversion of GDP-4-dehydro-6-deoxy-D-mannose to GDP-fucose, involving an epimerase and a reductase reaction.</text>
</comment>
<dbReference type="InterPro" id="IPR001509">
    <property type="entry name" value="Epimerase_deHydtase"/>
</dbReference>
<dbReference type="GO" id="GO:0042351">
    <property type="term" value="P:'de novo' GDP-L-fucose biosynthetic process"/>
    <property type="evidence" value="ECO:0007669"/>
    <property type="project" value="UniProtKB-UniRule"/>
</dbReference>
<dbReference type="FunFam" id="3.40.50.720:FF:000101">
    <property type="entry name" value="GDP-L-fucose synthase"/>
    <property type="match status" value="1"/>
</dbReference>
<feature type="binding site" evidence="9">
    <location>
        <position position="193"/>
    </location>
    <ligand>
        <name>NADP(+)</name>
        <dbReference type="ChEBI" id="CHEBI:58349"/>
    </ligand>
</feature>
<feature type="binding site" evidence="9">
    <location>
        <begin position="24"/>
        <end position="30"/>
    </location>
    <ligand>
        <name>NADP(+)</name>
        <dbReference type="ChEBI" id="CHEBI:58349"/>
    </ligand>
</feature>
<evidence type="ECO:0000256" key="1">
    <source>
        <dbReference type="ARBA" id="ARBA00004883"/>
    </source>
</evidence>
<dbReference type="InterPro" id="IPR028614">
    <property type="entry name" value="GDP_fucose/colitose_synth"/>
</dbReference>
<sequence>MTAVDGVEYTPGPLDRDATFYVAGHRGLVGSAIVRRLESAGFTNVVGRTSSELDLKDRDATFAFFREVQPRYVVLAAAKVGGIMANNTYPVDFLSDNMRIQTNALDAALDTDVDRLLFLGSSCIYPKFAPQPIPEDSLLTGHLEPTNDAYAIAKIAGILHVQAARRQYGKPWISAMPTNLYGPNDNFSPKGSHVLPALIRRYDEAAHSGAASVTNWGTGSPRREFLHSDDMADACLHLMEHYDGPSQVNVGTGSDVTIREIAETIAGVVGYEGDTEWDTTKPDGTPQKLLDVSYLASLGWTSQISLEEGLRRTVAWYRENMGALRG</sequence>
<feature type="binding site" evidence="9">
    <location>
        <begin position="177"/>
        <end position="180"/>
    </location>
    <ligand>
        <name>NADP(+)</name>
        <dbReference type="ChEBI" id="CHEBI:58349"/>
    </ligand>
</feature>
<evidence type="ECO:0000256" key="2">
    <source>
        <dbReference type="ARBA" id="ARBA00005959"/>
    </source>
</evidence>
<comment type="similarity">
    <text evidence="2 9">Belongs to the NAD(P)-dependent epimerase/dehydratase family. Fucose synthase subfamily.</text>
</comment>
<feature type="site" description="Important for catalytic activity" evidence="9">
    <location>
        <position position="121"/>
    </location>
</feature>
<feature type="binding site" evidence="9">
    <location>
        <position position="216"/>
    </location>
    <ligand>
        <name>substrate</name>
    </ligand>
</feature>
<evidence type="ECO:0000256" key="7">
    <source>
        <dbReference type="ARBA" id="ARBA00023268"/>
    </source>
</evidence>
<gene>
    <name evidence="9" type="primary">fcl</name>
    <name evidence="11" type="ORF">QQ002_11540</name>
</gene>
<evidence type="ECO:0000313" key="12">
    <source>
        <dbReference type="Proteomes" id="UP001172756"/>
    </source>
</evidence>
<keyword evidence="6 9" id="KW-0413">Isomerase</keyword>
<dbReference type="InterPro" id="IPR036291">
    <property type="entry name" value="NAD(P)-bd_dom_sf"/>
</dbReference>
<evidence type="ECO:0000256" key="9">
    <source>
        <dbReference type="HAMAP-Rule" id="MF_00956"/>
    </source>
</evidence>
<dbReference type="SUPFAM" id="SSF51735">
    <property type="entry name" value="NAD(P)-binding Rossmann-fold domains"/>
    <property type="match status" value="1"/>
</dbReference>
<feature type="active site" description="Proton donor/acceptor" evidence="9">
    <location>
        <position position="150"/>
    </location>
</feature>
<dbReference type="GO" id="GO:0016853">
    <property type="term" value="F:isomerase activity"/>
    <property type="evidence" value="ECO:0007669"/>
    <property type="project" value="UniProtKB-KW"/>
</dbReference>
<feature type="binding site" evidence="9">
    <location>
        <position position="283"/>
    </location>
    <ligand>
        <name>substrate</name>
    </ligand>
</feature>
<feature type="binding site" evidence="9">
    <location>
        <position position="154"/>
    </location>
    <ligand>
        <name>NADP(+)</name>
        <dbReference type="ChEBI" id="CHEBI:58349"/>
    </ligand>
</feature>
<dbReference type="PANTHER" id="PTHR43238">
    <property type="entry name" value="GDP-L-FUCOSE SYNTHASE"/>
    <property type="match status" value="1"/>
</dbReference>
<feature type="binding site" evidence="9">
    <location>
        <begin position="119"/>
        <end position="122"/>
    </location>
    <ligand>
        <name>NADP(+)</name>
        <dbReference type="ChEBI" id="CHEBI:58349"/>
    </ligand>
</feature>
<dbReference type="AlphaFoldDB" id="A0AB35MK45"/>
<comment type="catalytic activity">
    <reaction evidence="8 9">
        <text>GDP-beta-L-fucose + NADP(+) = GDP-4-dehydro-alpha-D-rhamnose + NADPH + H(+)</text>
        <dbReference type="Rhea" id="RHEA:18885"/>
        <dbReference type="ChEBI" id="CHEBI:15378"/>
        <dbReference type="ChEBI" id="CHEBI:57273"/>
        <dbReference type="ChEBI" id="CHEBI:57783"/>
        <dbReference type="ChEBI" id="CHEBI:57964"/>
        <dbReference type="ChEBI" id="CHEBI:58349"/>
        <dbReference type="EC" id="1.1.1.271"/>
    </reaction>
</comment>
<feature type="site" description="Important for catalytic activity" evidence="9">
    <location>
        <position position="123"/>
    </location>
</feature>
<evidence type="ECO:0000256" key="4">
    <source>
        <dbReference type="ARBA" id="ARBA00022857"/>
    </source>
</evidence>
<dbReference type="CDD" id="cd05239">
    <property type="entry name" value="GDP_FS_SDR_e"/>
    <property type="match status" value="1"/>
</dbReference>
<comment type="pathway">
    <text evidence="1 9">Nucleotide-sugar biosynthesis; GDP-L-fucose biosynthesis via de novo pathway; GDP-L-fucose from GDP-alpha-D-mannose: step 2/2.</text>
</comment>
<evidence type="ECO:0000259" key="10">
    <source>
        <dbReference type="Pfam" id="PF01370"/>
    </source>
</evidence>
<dbReference type="GO" id="GO:0070401">
    <property type="term" value="F:NADP+ binding"/>
    <property type="evidence" value="ECO:0007669"/>
    <property type="project" value="UniProtKB-UniRule"/>
</dbReference>
<feature type="binding site" evidence="9">
    <location>
        <position position="201"/>
    </location>
    <ligand>
        <name>substrate</name>
    </ligand>
</feature>
<evidence type="ECO:0000256" key="5">
    <source>
        <dbReference type="ARBA" id="ARBA00023002"/>
    </source>
</evidence>
<proteinExistence type="inferred from homology"/>
<comment type="caution">
    <text evidence="11">The sequence shown here is derived from an EMBL/GenBank/DDBJ whole genome shotgun (WGS) entry which is preliminary data.</text>
</comment>
<dbReference type="EMBL" id="JAUHQB010000009">
    <property type="protein sequence ID" value="MDN4484174.1"/>
    <property type="molecule type" value="Genomic_DNA"/>
</dbReference>
<evidence type="ECO:0000256" key="6">
    <source>
        <dbReference type="ARBA" id="ARBA00023235"/>
    </source>
</evidence>
<dbReference type="Pfam" id="PF01370">
    <property type="entry name" value="Epimerase"/>
    <property type="match status" value="1"/>
</dbReference>
<keyword evidence="5 9" id="KW-0560">Oxidoreductase</keyword>
<feature type="binding site" evidence="9">
    <location>
        <position position="223"/>
    </location>
    <ligand>
        <name>substrate</name>
    </ligand>
</feature>
<evidence type="ECO:0000256" key="8">
    <source>
        <dbReference type="ARBA" id="ARBA00051935"/>
    </source>
</evidence>
<dbReference type="GO" id="GO:0050577">
    <property type="term" value="F:GDP-L-fucose synthase activity"/>
    <property type="evidence" value="ECO:0007669"/>
    <property type="project" value="UniProtKB-UniRule"/>
</dbReference>
<dbReference type="Proteomes" id="UP001172756">
    <property type="component" value="Unassembled WGS sequence"/>
</dbReference>